<evidence type="ECO:0000256" key="1">
    <source>
        <dbReference type="SAM" id="Phobius"/>
    </source>
</evidence>
<name>A0A2M4DPC2_ANODA</name>
<keyword evidence="1" id="KW-1133">Transmembrane helix</keyword>
<dbReference type="EMBL" id="GGFL01015226">
    <property type="protein sequence ID" value="MBW79404.1"/>
    <property type="molecule type" value="Transcribed_RNA"/>
</dbReference>
<dbReference type="VEuPathDB" id="VectorBase:ADAC004668"/>
<dbReference type="AlphaFoldDB" id="A0A2M4DPC2"/>
<reference evidence="2" key="1">
    <citation type="submission" date="2018-01" db="EMBL/GenBank/DDBJ databases">
        <title>An insight into the sialome of Amazonian anophelines.</title>
        <authorList>
            <person name="Ribeiro J.M."/>
            <person name="Scarpassa V."/>
            <person name="Calvo E."/>
        </authorList>
    </citation>
    <scope>NUCLEOTIDE SEQUENCE</scope>
</reference>
<accession>A0A2M4DPC2</accession>
<proteinExistence type="predicted"/>
<organism evidence="2">
    <name type="scientific">Anopheles darlingi</name>
    <name type="common">Mosquito</name>
    <dbReference type="NCBI Taxonomy" id="43151"/>
    <lineage>
        <taxon>Eukaryota</taxon>
        <taxon>Metazoa</taxon>
        <taxon>Ecdysozoa</taxon>
        <taxon>Arthropoda</taxon>
        <taxon>Hexapoda</taxon>
        <taxon>Insecta</taxon>
        <taxon>Pterygota</taxon>
        <taxon>Neoptera</taxon>
        <taxon>Endopterygota</taxon>
        <taxon>Diptera</taxon>
        <taxon>Nematocera</taxon>
        <taxon>Culicoidea</taxon>
        <taxon>Culicidae</taxon>
        <taxon>Anophelinae</taxon>
        <taxon>Anopheles</taxon>
    </lineage>
</organism>
<keyword evidence="1" id="KW-0812">Transmembrane</keyword>
<protein>
    <submittedName>
        <fullName evidence="2">Putative organic anion transporter</fullName>
    </submittedName>
</protein>
<evidence type="ECO:0000313" key="2">
    <source>
        <dbReference type="EMBL" id="MBW79404.1"/>
    </source>
</evidence>
<feature type="transmembrane region" description="Helical" evidence="1">
    <location>
        <begin position="6"/>
        <end position="27"/>
    </location>
</feature>
<dbReference type="VEuPathDB" id="VectorBase:ADAR2_001107"/>
<keyword evidence="1" id="KW-0472">Membrane</keyword>
<sequence>MSKYMLLLALIGKACSILFFFGAWFYYIPPKALSNGNGYEEEKAGRKLGEANGHAAPVTVTTVEKY</sequence>